<dbReference type="EMBL" id="KE126275">
    <property type="protein sequence ID" value="EPB66288.1"/>
    <property type="molecule type" value="Genomic_DNA"/>
</dbReference>
<evidence type="ECO:0000313" key="5">
    <source>
        <dbReference type="EMBL" id="EPB66288.1"/>
    </source>
</evidence>
<evidence type="ECO:0000256" key="2">
    <source>
        <dbReference type="ARBA" id="ARBA00006176"/>
    </source>
</evidence>
<dbReference type="InterPro" id="IPR028133">
    <property type="entry name" value="Dynamitin"/>
</dbReference>
<dbReference type="PANTHER" id="PTHR15346">
    <property type="entry name" value="DYNACTIN SUBUNIT"/>
    <property type="match status" value="1"/>
</dbReference>
<sequence>MRALDEGIDPMAVHRGSRLMSVSGKEDVYESEDLPESEQFIKGFHSRSNEEASDKENIELIHIDIDAARNRFKDRTLNTRDVDFSDSIAKRHGKSYGSSQYVLEIVGKEYAEPETAEQKFNRISCEIDELAQQLKDESVKPTLIVNESSLADLADELKAVKVSKSSGSGLLPSGKETFTPNVDKSANAKLLSLDQRVRRIESLVGSFDPSRQSIADSVEDIRLRLEALNPSYIDGMETKLNALISKLDQVEDKKQKSVDGEMEAKVNDLLELMSKWDVACVAMPSNLKKLQGLHRLHEQAQHFSERLSQLVGVRDQIEKAISADRMAVCELQVKAKEDITAVLGQIASLEERLKKQK</sequence>
<organism evidence="5 6">
    <name type="scientific">Ancylostoma ceylanicum</name>
    <dbReference type="NCBI Taxonomy" id="53326"/>
    <lineage>
        <taxon>Eukaryota</taxon>
        <taxon>Metazoa</taxon>
        <taxon>Ecdysozoa</taxon>
        <taxon>Nematoda</taxon>
        <taxon>Chromadorea</taxon>
        <taxon>Rhabditida</taxon>
        <taxon>Rhabditina</taxon>
        <taxon>Rhabditomorpha</taxon>
        <taxon>Strongyloidea</taxon>
        <taxon>Ancylostomatidae</taxon>
        <taxon>Ancylostomatinae</taxon>
        <taxon>Ancylostoma</taxon>
    </lineage>
</organism>
<evidence type="ECO:0000256" key="4">
    <source>
        <dbReference type="ARBA" id="ARBA00023017"/>
    </source>
</evidence>
<keyword evidence="6" id="KW-1185">Reference proteome</keyword>
<proteinExistence type="inferred from homology"/>
<dbReference type="GO" id="GO:0007017">
    <property type="term" value="P:microtubule-based process"/>
    <property type="evidence" value="ECO:0007669"/>
    <property type="project" value="InterPro"/>
</dbReference>
<accession>A0A0D6L680</accession>
<comment type="subcellular location">
    <subcellularLocation>
        <location evidence="1">Cytoplasm</location>
    </subcellularLocation>
</comment>
<dbReference type="GO" id="GO:0005869">
    <property type="term" value="C:dynactin complex"/>
    <property type="evidence" value="ECO:0007669"/>
    <property type="project" value="InterPro"/>
</dbReference>
<gene>
    <name evidence="5" type="ORF">ANCCEY_14620</name>
</gene>
<dbReference type="GO" id="GO:0030286">
    <property type="term" value="C:dynein complex"/>
    <property type="evidence" value="ECO:0007669"/>
    <property type="project" value="UniProtKB-KW"/>
</dbReference>
<reference evidence="5 6" key="1">
    <citation type="submission" date="2013-05" db="EMBL/GenBank/DDBJ databases">
        <title>Draft genome of the parasitic nematode Anyclostoma ceylanicum.</title>
        <authorList>
            <person name="Mitreva M."/>
        </authorList>
    </citation>
    <scope>NUCLEOTIDE SEQUENCE [LARGE SCALE GENOMIC DNA]</scope>
</reference>
<dbReference type="AlphaFoldDB" id="A0A0D6L680"/>
<name>A0A0D6L680_9BILA</name>
<keyword evidence="3" id="KW-0963">Cytoplasm</keyword>
<keyword evidence="4" id="KW-0243">Dynein</keyword>
<evidence type="ECO:0000256" key="1">
    <source>
        <dbReference type="ARBA" id="ARBA00004496"/>
    </source>
</evidence>
<dbReference type="GO" id="GO:0005737">
    <property type="term" value="C:cytoplasm"/>
    <property type="evidence" value="ECO:0007669"/>
    <property type="project" value="UniProtKB-SubCell"/>
</dbReference>
<comment type="similarity">
    <text evidence="2">Belongs to the dynactin subunit 2 family.</text>
</comment>
<evidence type="ECO:0000313" key="6">
    <source>
        <dbReference type="Proteomes" id="UP000054495"/>
    </source>
</evidence>
<dbReference type="Proteomes" id="UP000054495">
    <property type="component" value="Unassembled WGS sequence"/>
</dbReference>
<evidence type="ECO:0000256" key="3">
    <source>
        <dbReference type="ARBA" id="ARBA00022490"/>
    </source>
</evidence>
<dbReference type="Pfam" id="PF04912">
    <property type="entry name" value="Dynamitin"/>
    <property type="match status" value="2"/>
</dbReference>
<protein>
    <submittedName>
        <fullName evidence="5">Dynamitin</fullName>
    </submittedName>
</protein>